<evidence type="ECO:0000313" key="2">
    <source>
        <dbReference type="EMBL" id="CAK63756.1"/>
    </source>
</evidence>
<dbReference type="PANTHER" id="PTHR34066:SF1">
    <property type="entry name" value="DUF1764 FAMILY PROTEIN"/>
    <property type="match status" value="1"/>
</dbReference>
<organism evidence="2 3">
    <name type="scientific">Paramecium tetraurelia</name>
    <dbReference type="NCBI Taxonomy" id="5888"/>
    <lineage>
        <taxon>Eukaryota</taxon>
        <taxon>Sar</taxon>
        <taxon>Alveolata</taxon>
        <taxon>Ciliophora</taxon>
        <taxon>Intramacronucleata</taxon>
        <taxon>Oligohymenophorea</taxon>
        <taxon>Peniculida</taxon>
        <taxon>Parameciidae</taxon>
        <taxon>Paramecium</taxon>
    </lineage>
</organism>
<dbReference type="eggNOG" id="ENOG502R31S">
    <property type="taxonomic scope" value="Eukaryota"/>
</dbReference>
<protein>
    <recommendedName>
        <fullName evidence="4">DUF1764 domain-containing protein</fullName>
    </recommendedName>
</protein>
<dbReference type="RefSeq" id="XP_001431154.1">
    <property type="nucleotide sequence ID" value="XM_001431117.2"/>
</dbReference>
<dbReference type="GeneID" id="5016938"/>
<dbReference type="PANTHER" id="PTHR34066">
    <property type="entry name" value="GROWTH FACTOR 2"/>
    <property type="match status" value="1"/>
</dbReference>
<feature type="compositionally biased region" description="Basic and acidic residues" evidence="1">
    <location>
        <begin position="76"/>
        <end position="87"/>
    </location>
</feature>
<evidence type="ECO:0000256" key="1">
    <source>
        <dbReference type="SAM" id="MobiDB-lite"/>
    </source>
</evidence>
<evidence type="ECO:0008006" key="4">
    <source>
        <dbReference type="Google" id="ProtNLM"/>
    </source>
</evidence>
<sequence length="114" mass="13171">MGKKKEQKPISNKDINDIFKPIKKQNKQRVNNPDQVQNEQGNQEQKQKKSEKSKKTQNPQAAKNPQAKRFQNSKQEQSKTKYTEEGYKVYSTDDLKIGKGGNTNLCPFDCECCF</sequence>
<dbReference type="Pfam" id="PF08576">
    <property type="entry name" value="DUF1764"/>
    <property type="match status" value="1"/>
</dbReference>
<name>A0BYY9_PARTE</name>
<feature type="region of interest" description="Disordered" evidence="1">
    <location>
        <begin position="1"/>
        <end position="87"/>
    </location>
</feature>
<feature type="compositionally biased region" description="Basic and acidic residues" evidence="1">
    <location>
        <begin position="45"/>
        <end position="54"/>
    </location>
</feature>
<dbReference type="KEGG" id="ptm:GSPATT00033609001"/>
<dbReference type="Proteomes" id="UP000000600">
    <property type="component" value="Unassembled WGS sequence"/>
</dbReference>
<dbReference type="EMBL" id="CT868028">
    <property type="protein sequence ID" value="CAK63756.1"/>
    <property type="molecule type" value="Genomic_DNA"/>
</dbReference>
<dbReference type="InParanoid" id="A0BYY9"/>
<evidence type="ECO:0000313" key="3">
    <source>
        <dbReference type="Proteomes" id="UP000000600"/>
    </source>
</evidence>
<dbReference type="InterPro" id="IPR013885">
    <property type="entry name" value="DUF1764_euk"/>
</dbReference>
<dbReference type="AlphaFoldDB" id="A0BYY9"/>
<gene>
    <name evidence="2" type="ORF">GSPATT00033609001</name>
</gene>
<dbReference type="HOGENOM" id="CLU_103523_4_1_1"/>
<accession>A0BYY9</accession>
<feature type="compositionally biased region" description="Polar residues" evidence="1">
    <location>
        <begin position="59"/>
        <end position="75"/>
    </location>
</feature>
<reference evidence="2 3" key="1">
    <citation type="journal article" date="2006" name="Nature">
        <title>Global trends of whole-genome duplications revealed by the ciliate Paramecium tetraurelia.</title>
        <authorList>
            <consortium name="Genoscope"/>
            <person name="Aury J.-M."/>
            <person name="Jaillon O."/>
            <person name="Duret L."/>
            <person name="Noel B."/>
            <person name="Jubin C."/>
            <person name="Porcel B.M."/>
            <person name="Segurens B."/>
            <person name="Daubin V."/>
            <person name="Anthouard V."/>
            <person name="Aiach N."/>
            <person name="Arnaiz O."/>
            <person name="Billaut A."/>
            <person name="Beisson J."/>
            <person name="Blanc I."/>
            <person name="Bouhouche K."/>
            <person name="Camara F."/>
            <person name="Duharcourt S."/>
            <person name="Guigo R."/>
            <person name="Gogendeau D."/>
            <person name="Katinka M."/>
            <person name="Keller A.-M."/>
            <person name="Kissmehl R."/>
            <person name="Klotz C."/>
            <person name="Koll F."/>
            <person name="Le Moue A."/>
            <person name="Lepere C."/>
            <person name="Malinsky S."/>
            <person name="Nowacki M."/>
            <person name="Nowak J.K."/>
            <person name="Plattner H."/>
            <person name="Poulain J."/>
            <person name="Ruiz F."/>
            <person name="Serrano V."/>
            <person name="Zagulski M."/>
            <person name="Dessen P."/>
            <person name="Betermier M."/>
            <person name="Weissenbach J."/>
            <person name="Scarpelli C."/>
            <person name="Schachter V."/>
            <person name="Sperling L."/>
            <person name="Meyer E."/>
            <person name="Cohen J."/>
            <person name="Wincker P."/>
        </authorList>
    </citation>
    <scope>NUCLEOTIDE SEQUENCE [LARGE SCALE GENOMIC DNA]</scope>
    <source>
        <strain evidence="2 3">Stock d4-2</strain>
    </source>
</reference>
<keyword evidence="3" id="KW-1185">Reference proteome</keyword>
<proteinExistence type="predicted"/>
<dbReference type="OMA" id="NLCPFDC"/>
<dbReference type="OrthoDB" id="20835at2759"/>